<gene>
    <name evidence="4" type="ORF">SUNI508_01267</name>
</gene>
<feature type="transmembrane region" description="Helical" evidence="2">
    <location>
        <begin position="195"/>
        <end position="219"/>
    </location>
</feature>
<protein>
    <recommendedName>
        <fullName evidence="6">Mid2 domain-containing protein</fullName>
    </recommendedName>
</protein>
<feature type="signal peptide" evidence="3">
    <location>
        <begin position="1"/>
        <end position="25"/>
    </location>
</feature>
<dbReference type="PANTHER" id="PTHR16861:SF4">
    <property type="entry name" value="SH3 DOMAIN PROTEIN (AFU_ORTHOLOGUE AFUA_1G13610)"/>
    <property type="match status" value="1"/>
</dbReference>
<evidence type="ECO:0000256" key="2">
    <source>
        <dbReference type="SAM" id="Phobius"/>
    </source>
</evidence>
<comment type="caution">
    <text evidence="4">The sequence shown here is derived from an EMBL/GenBank/DDBJ whole genome shotgun (WGS) entry which is preliminary data.</text>
</comment>
<reference evidence="4 5" key="1">
    <citation type="journal article" date="2024" name="J. Plant Pathol.">
        <title>Sequence and assembly of the genome of Seiridium unicorne, isolate CBS 538.82, causal agent of cypress canker disease.</title>
        <authorList>
            <person name="Scali E."/>
            <person name="Rocca G.D."/>
            <person name="Danti R."/>
            <person name="Garbelotto M."/>
            <person name="Barberini S."/>
            <person name="Baroncelli R."/>
            <person name="Emiliani G."/>
        </authorList>
    </citation>
    <scope>NUCLEOTIDE SEQUENCE [LARGE SCALE GENOMIC DNA]</scope>
    <source>
        <strain evidence="4 5">BM-138-508</strain>
    </source>
</reference>
<dbReference type="PANTHER" id="PTHR16861">
    <property type="entry name" value="GLYCOPROTEIN 38"/>
    <property type="match status" value="1"/>
</dbReference>
<feature type="compositionally biased region" description="Low complexity" evidence="1">
    <location>
        <begin position="163"/>
        <end position="190"/>
    </location>
</feature>
<sequence length="283" mass="29511">MIVPQLRSRTVLVVVALLAITLCGAQSTQTGASSISVNDLADTAFIGYYVKPTTVDRLTAGGGKAWVTSASYAADCTDSANCLFPVGCGSNTLTYGNGDVQDCGSQASCVAFTIFQTSPYGLPSAMNYGCRAAWSAYTVYRANPATAAVTSTTMSTQKTSEVSTTTAPSTTAAPQSQTATSTPDPSASSTSESKAWIAGVVIGPIVGLAIIALIVWCLMRKKRRDKGLSEATAVPPTYTDHGGQYSYISQYGSTQPSEMEGVRKIWPQEMSGFSHPAELPSSS</sequence>
<accession>A0ABR2UX72</accession>
<organism evidence="4 5">
    <name type="scientific">Seiridium unicorne</name>
    <dbReference type="NCBI Taxonomy" id="138068"/>
    <lineage>
        <taxon>Eukaryota</taxon>
        <taxon>Fungi</taxon>
        <taxon>Dikarya</taxon>
        <taxon>Ascomycota</taxon>
        <taxon>Pezizomycotina</taxon>
        <taxon>Sordariomycetes</taxon>
        <taxon>Xylariomycetidae</taxon>
        <taxon>Amphisphaeriales</taxon>
        <taxon>Sporocadaceae</taxon>
        <taxon>Seiridium</taxon>
    </lineage>
</organism>
<dbReference type="Proteomes" id="UP001408356">
    <property type="component" value="Unassembled WGS sequence"/>
</dbReference>
<evidence type="ECO:0000256" key="1">
    <source>
        <dbReference type="SAM" id="MobiDB-lite"/>
    </source>
</evidence>
<keyword evidence="3" id="KW-0732">Signal</keyword>
<keyword evidence="2" id="KW-0472">Membrane</keyword>
<keyword evidence="2" id="KW-0812">Transmembrane</keyword>
<feature type="chain" id="PRO_5045635244" description="Mid2 domain-containing protein" evidence="3">
    <location>
        <begin position="26"/>
        <end position="283"/>
    </location>
</feature>
<keyword evidence="2" id="KW-1133">Transmembrane helix</keyword>
<keyword evidence="5" id="KW-1185">Reference proteome</keyword>
<proteinExistence type="predicted"/>
<evidence type="ECO:0000256" key="3">
    <source>
        <dbReference type="SAM" id="SignalP"/>
    </source>
</evidence>
<evidence type="ECO:0008006" key="6">
    <source>
        <dbReference type="Google" id="ProtNLM"/>
    </source>
</evidence>
<dbReference type="EMBL" id="JARVKF010000330">
    <property type="protein sequence ID" value="KAK9419290.1"/>
    <property type="molecule type" value="Genomic_DNA"/>
</dbReference>
<feature type="region of interest" description="Disordered" evidence="1">
    <location>
        <begin position="150"/>
        <end position="190"/>
    </location>
</feature>
<evidence type="ECO:0000313" key="5">
    <source>
        <dbReference type="Proteomes" id="UP001408356"/>
    </source>
</evidence>
<evidence type="ECO:0000313" key="4">
    <source>
        <dbReference type="EMBL" id="KAK9419290.1"/>
    </source>
</evidence>
<name>A0ABR2UX72_9PEZI</name>